<sequence>MHGFEFFLSMDALSLMKFHLNNNSTFFPASSQQLLVYNNNPVAGEGFIIHMHILLEAGFVVVIGAVGFMDQRLEIPSNVDPQWASLIENLLGQVLTIVFALNSDPRQRPSFLEIMERLREMQKQYTLQAQIQRNTSGDGQLKVSQSLPPPPQAPAATASANIGRAVWFIATRASNHMTGDLSLISDLVPLSNKVVEEGDGEGMQVCGKGSMNTETVVLPDVWYVPGLAVNLVSVGQLTADDPDLIVEFGGGACRINKASDGSVIGRARLRSDKRYEVDFLKFS</sequence>
<accession>A0AAV5ESN8</accession>
<name>A0AAV5ESN8_ELECO</name>
<keyword evidence="4" id="KW-1185">Reference proteome</keyword>
<comment type="caution">
    <text evidence="3">The sequence shown here is derived from an EMBL/GenBank/DDBJ whole genome shotgun (WGS) entry which is preliminary data.</text>
</comment>
<dbReference type="Gene3D" id="1.10.510.10">
    <property type="entry name" value="Transferase(Phosphotransferase) domain 1"/>
    <property type="match status" value="1"/>
</dbReference>
<proteinExistence type="predicted"/>
<dbReference type="Proteomes" id="UP001054889">
    <property type="component" value="Unassembled WGS sequence"/>
</dbReference>
<dbReference type="Pfam" id="PF22936">
    <property type="entry name" value="Pol_BBD"/>
    <property type="match status" value="1"/>
</dbReference>
<dbReference type="AlphaFoldDB" id="A0AAV5ESN8"/>
<evidence type="ECO:0000313" key="4">
    <source>
        <dbReference type="Proteomes" id="UP001054889"/>
    </source>
</evidence>
<feature type="region of interest" description="Disordered" evidence="1">
    <location>
        <begin position="138"/>
        <end position="157"/>
    </location>
</feature>
<protein>
    <recommendedName>
        <fullName evidence="2">Retrovirus-related Pol polyprotein from transposon TNT 1-94-like beta-barrel domain-containing protein</fullName>
    </recommendedName>
</protein>
<reference evidence="3" key="1">
    <citation type="journal article" date="2018" name="DNA Res.">
        <title>Multiple hybrid de novo genome assembly of finger millet, an orphan allotetraploid crop.</title>
        <authorList>
            <person name="Hatakeyama M."/>
            <person name="Aluri S."/>
            <person name="Balachadran M.T."/>
            <person name="Sivarajan S.R."/>
            <person name="Patrignani A."/>
            <person name="Gruter S."/>
            <person name="Poveda L."/>
            <person name="Shimizu-Inatsugi R."/>
            <person name="Baeten J."/>
            <person name="Francoijs K.J."/>
            <person name="Nataraja K.N."/>
            <person name="Reddy Y.A.N."/>
            <person name="Phadnis S."/>
            <person name="Ravikumar R.L."/>
            <person name="Schlapbach R."/>
            <person name="Sreeman S.M."/>
            <person name="Shimizu K.K."/>
        </authorList>
    </citation>
    <scope>NUCLEOTIDE SEQUENCE</scope>
</reference>
<feature type="domain" description="Retrovirus-related Pol polyprotein from transposon TNT 1-94-like beta-barrel" evidence="2">
    <location>
        <begin position="167"/>
        <end position="239"/>
    </location>
</feature>
<dbReference type="EMBL" id="BQKI01000078">
    <property type="protein sequence ID" value="GJN25832.1"/>
    <property type="molecule type" value="Genomic_DNA"/>
</dbReference>
<evidence type="ECO:0000256" key="1">
    <source>
        <dbReference type="SAM" id="MobiDB-lite"/>
    </source>
</evidence>
<evidence type="ECO:0000313" key="3">
    <source>
        <dbReference type="EMBL" id="GJN25832.1"/>
    </source>
</evidence>
<evidence type="ECO:0000259" key="2">
    <source>
        <dbReference type="Pfam" id="PF22936"/>
    </source>
</evidence>
<reference evidence="3" key="2">
    <citation type="submission" date="2021-12" db="EMBL/GenBank/DDBJ databases">
        <title>Resequencing data analysis of finger millet.</title>
        <authorList>
            <person name="Hatakeyama M."/>
            <person name="Aluri S."/>
            <person name="Balachadran M.T."/>
            <person name="Sivarajan S.R."/>
            <person name="Poveda L."/>
            <person name="Shimizu-Inatsugi R."/>
            <person name="Schlapbach R."/>
            <person name="Sreeman S.M."/>
            <person name="Shimizu K.K."/>
        </authorList>
    </citation>
    <scope>NUCLEOTIDE SEQUENCE</scope>
</reference>
<gene>
    <name evidence="3" type="primary">gb13714</name>
    <name evidence="3" type="ORF">PR202_gb13714</name>
</gene>
<organism evidence="3 4">
    <name type="scientific">Eleusine coracana subsp. coracana</name>
    <dbReference type="NCBI Taxonomy" id="191504"/>
    <lineage>
        <taxon>Eukaryota</taxon>
        <taxon>Viridiplantae</taxon>
        <taxon>Streptophyta</taxon>
        <taxon>Embryophyta</taxon>
        <taxon>Tracheophyta</taxon>
        <taxon>Spermatophyta</taxon>
        <taxon>Magnoliopsida</taxon>
        <taxon>Liliopsida</taxon>
        <taxon>Poales</taxon>
        <taxon>Poaceae</taxon>
        <taxon>PACMAD clade</taxon>
        <taxon>Chloridoideae</taxon>
        <taxon>Cynodonteae</taxon>
        <taxon>Eleusininae</taxon>
        <taxon>Eleusine</taxon>
    </lineage>
</organism>
<dbReference type="InterPro" id="IPR054722">
    <property type="entry name" value="PolX-like_BBD"/>
</dbReference>